<dbReference type="Pfam" id="PF07690">
    <property type="entry name" value="MFS_1"/>
    <property type="match status" value="1"/>
</dbReference>
<feature type="region of interest" description="Disordered" evidence="5">
    <location>
        <begin position="19"/>
        <end position="47"/>
    </location>
</feature>
<dbReference type="SUPFAM" id="SSF103473">
    <property type="entry name" value="MFS general substrate transporter"/>
    <property type="match status" value="1"/>
</dbReference>
<feature type="transmembrane region" description="Helical" evidence="6">
    <location>
        <begin position="411"/>
        <end position="430"/>
    </location>
</feature>
<evidence type="ECO:0000256" key="1">
    <source>
        <dbReference type="ARBA" id="ARBA00004141"/>
    </source>
</evidence>
<comment type="subcellular location">
    <subcellularLocation>
        <location evidence="1">Membrane</location>
        <topology evidence="1">Multi-pass membrane protein</topology>
    </subcellularLocation>
</comment>
<feature type="transmembrane region" description="Helical" evidence="6">
    <location>
        <begin position="92"/>
        <end position="112"/>
    </location>
</feature>
<keyword evidence="9" id="KW-1185">Reference proteome</keyword>
<feature type="transmembrane region" description="Helical" evidence="6">
    <location>
        <begin position="442"/>
        <end position="467"/>
    </location>
</feature>
<evidence type="ECO:0000313" key="8">
    <source>
        <dbReference type="EMBL" id="KAG0647613.1"/>
    </source>
</evidence>
<dbReference type="GO" id="GO:0005886">
    <property type="term" value="C:plasma membrane"/>
    <property type="evidence" value="ECO:0007669"/>
    <property type="project" value="TreeGrafter"/>
</dbReference>
<dbReference type="InterPro" id="IPR011701">
    <property type="entry name" value="MFS"/>
</dbReference>
<feature type="transmembrane region" description="Helical" evidence="6">
    <location>
        <begin position="503"/>
        <end position="524"/>
    </location>
</feature>
<sequence length="549" mass="59673">MPSQIASVVASDKDTEILSIPRDTMPANTPNQHQHQEGNAPRNTDPYTTLSRREQTVIIILLNAAMLISPLTATIYLPLLPILSVHFHTSSQAINLTITIYIIFQALSPLLLATPSDFFGRRPIFLGTLTLYTLSSLGLALNQSNYPALLVLRALQSLGASAVIPLSYGAVADFCVTERRGKMLGRMMAAANLGTCFGPILGGWIASASGGYKWAFRALCMFGGIMLSALVLFLPETARNVVGNGSVPDSSWNQPLWILLRGRWRRKLQVGSRATANRNHSNAAESFYAAGEPTGAQAHRVFKIKSPLAVAKVLCCKDALLSIWIQSSYYAAGYCIQASIPATYSSTPYSFDELQVGLAYIPGAVGVILSFYTTSTFIDRNYRSKAAKIGFTIDKVKGDDLQNFPIEVARFRWAGILSSLCLCTMVGYGWSIERHAHVAVPLILQFLFSFWSNWLIQASSVLLVDVFPETPSIAATAGSMSRCVMAAIGIAVLQPLIDSIGRGWFFTMLGLISGLGGIGAVFTLRRWGMAWRNLRRVGNANPTAEGTEK</sequence>
<feature type="transmembrane region" description="Helical" evidence="6">
    <location>
        <begin position="214"/>
        <end position="234"/>
    </location>
</feature>
<dbReference type="AlphaFoldDB" id="A0A9P6VH10"/>
<feature type="domain" description="Major facilitator superfamily (MFS) profile" evidence="7">
    <location>
        <begin position="58"/>
        <end position="528"/>
    </location>
</feature>
<dbReference type="InterPro" id="IPR020846">
    <property type="entry name" value="MFS_dom"/>
</dbReference>
<dbReference type="InterPro" id="IPR005829">
    <property type="entry name" value="Sugar_transporter_CS"/>
</dbReference>
<evidence type="ECO:0000259" key="7">
    <source>
        <dbReference type="PROSITE" id="PS50850"/>
    </source>
</evidence>
<evidence type="ECO:0000256" key="3">
    <source>
        <dbReference type="ARBA" id="ARBA00022989"/>
    </source>
</evidence>
<gene>
    <name evidence="8" type="ORF">D0Z07_6657</name>
</gene>
<dbReference type="GO" id="GO:0022857">
    <property type="term" value="F:transmembrane transporter activity"/>
    <property type="evidence" value="ECO:0007669"/>
    <property type="project" value="InterPro"/>
</dbReference>
<keyword evidence="3 6" id="KW-1133">Transmembrane helix</keyword>
<evidence type="ECO:0000256" key="5">
    <source>
        <dbReference type="SAM" id="MobiDB-lite"/>
    </source>
</evidence>
<proteinExistence type="predicted"/>
<dbReference type="EMBL" id="VNKQ01000012">
    <property type="protein sequence ID" value="KAG0647613.1"/>
    <property type="molecule type" value="Genomic_DNA"/>
</dbReference>
<feature type="transmembrane region" description="Helical" evidence="6">
    <location>
        <begin position="188"/>
        <end position="208"/>
    </location>
</feature>
<dbReference type="OrthoDB" id="2441642at2759"/>
<accession>A0A9P6VH10</accession>
<keyword evidence="4 6" id="KW-0472">Membrane</keyword>
<dbReference type="InterPro" id="IPR036259">
    <property type="entry name" value="MFS_trans_sf"/>
</dbReference>
<feature type="transmembrane region" description="Helical" evidence="6">
    <location>
        <begin position="154"/>
        <end position="176"/>
    </location>
</feature>
<dbReference type="PROSITE" id="PS00216">
    <property type="entry name" value="SUGAR_TRANSPORT_1"/>
    <property type="match status" value="1"/>
</dbReference>
<dbReference type="GO" id="GO:0140115">
    <property type="term" value="P:export across plasma membrane"/>
    <property type="evidence" value="ECO:0007669"/>
    <property type="project" value="UniProtKB-ARBA"/>
</dbReference>
<keyword evidence="2 6" id="KW-0812">Transmembrane</keyword>
<dbReference type="Gene3D" id="1.20.1250.20">
    <property type="entry name" value="MFS general substrate transporter like domains"/>
    <property type="match status" value="1"/>
</dbReference>
<feature type="transmembrane region" description="Helical" evidence="6">
    <location>
        <begin position="124"/>
        <end position="142"/>
    </location>
</feature>
<dbReference type="Proteomes" id="UP000785200">
    <property type="component" value="Unassembled WGS sequence"/>
</dbReference>
<dbReference type="PANTHER" id="PTHR23502">
    <property type="entry name" value="MAJOR FACILITATOR SUPERFAMILY"/>
    <property type="match status" value="1"/>
</dbReference>
<dbReference type="PANTHER" id="PTHR23502:SF151">
    <property type="entry name" value="MAJOR FACILITATOR SUPERFAMILY (MFS) PROFILE DOMAIN-CONTAINING PROTEIN"/>
    <property type="match status" value="1"/>
</dbReference>
<evidence type="ECO:0000256" key="6">
    <source>
        <dbReference type="SAM" id="Phobius"/>
    </source>
</evidence>
<comment type="caution">
    <text evidence="8">The sequence shown here is derived from an EMBL/GenBank/DDBJ whole genome shotgun (WGS) entry which is preliminary data.</text>
</comment>
<dbReference type="PROSITE" id="PS50850">
    <property type="entry name" value="MFS"/>
    <property type="match status" value="1"/>
</dbReference>
<feature type="transmembrane region" description="Helical" evidence="6">
    <location>
        <begin position="479"/>
        <end position="497"/>
    </location>
</feature>
<evidence type="ECO:0000256" key="4">
    <source>
        <dbReference type="ARBA" id="ARBA00023136"/>
    </source>
</evidence>
<dbReference type="GO" id="GO:0042908">
    <property type="term" value="P:xenobiotic transport"/>
    <property type="evidence" value="ECO:0007669"/>
    <property type="project" value="UniProtKB-ARBA"/>
</dbReference>
<evidence type="ECO:0000256" key="2">
    <source>
        <dbReference type="ARBA" id="ARBA00022692"/>
    </source>
</evidence>
<evidence type="ECO:0000313" key="9">
    <source>
        <dbReference type="Proteomes" id="UP000785200"/>
    </source>
</evidence>
<feature type="transmembrane region" description="Helical" evidence="6">
    <location>
        <begin position="57"/>
        <end position="80"/>
    </location>
</feature>
<protein>
    <submittedName>
        <fullName evidence="8">Itaconic acid 2-hydroxyparaconate biosynthesis cluster ITP1</fullName>
    </submittedName>
</protein>
<reference evidence="8" key="1">
    <citation type="submission" date="2019-07" db="EMBL/GenBank/DDBJ databases">
        <title>Hyphodiscus hymeniophilus genome sequencing and assembly.</title>
        <authorList>
            <person name="Kramer G."/>
            <person name="Nodwell J."/>
        </authorList>
    </citation>
    <scope>NUCLEOTIDE SEQUENCE</scope>
    <source>
        <strain evidence="8">ATCC 34498</strain>
    </source>
</reference>
<organism evidence="8 9">
    <name type="scientific">Hyphodiscus hymeniophilus</name>
    <dbReference type="NCBI Taxonomy" id="353542"/>
    <lineage>
        <taxon>Eukaryota</taxon>
        <taxon>Fungi</taxon>
        <taxon>Dikarya</taxon>
        <taxon>Ascomycota</taxon>
        <taxon>Pezizomycotina</taxon>
        <taxon>Leotiomycetes</taxon>
        <taxon>Helotiales</taxon>
        <taxon>Hyphodiscaceae</taxon>
        <taxon>Hyphodiscus</taxon>
    </lineage>
</organism>
<name>A0A9P6VH10_9HELO</name>